<dbReference type="InterPro" id="IPR001387">
    <property type="entry name" value="Cro/C1-type_HTH"/>
</dbReference>
<dbReference type="GO" id="GO:0003677">
    <property type="term" value="F:DNA binding"/>
    <property type="evidence" value="ECO:0007669"/>
    <property type="project" value="InterPro"/>
</dbReference>
<protein>
    <recommendedName>
        <fullName evidence="1">HTH cro/C1-type domain-containing protein</fullName>
    </recommendedName>
</protein>
<evidence type="ECO:0000313" key="2">
    <source>
        <dbReference type="EMBL" id="GEQ50133.1"/>
    </source>
</evidence>
<evidence type="ECO:0000313" key="5">
    <source>
        <dbReference type="Proteomes" id="UP000886607"/>
    </source>
</evidence>
<dbReference type="InterPro" id="IPR010982">
    <property type="entry name" value="Lambda_DNA-bd_dom_sf"/>
</dbReference>
<keyword evidence="5" id="KW-1185">Reference proteome</keyword>
<evidence type="ECO:0000313" key="4">
    <source>
        <dbReference type="Proteomes" id="UP000886597"/>
    </source>
</evidence>
<gene>
    <name evidence="2" type="ORF">TK11N_19850</name>
    <name evidence="3" type="ORF">TK2N_19950</name>
</gene>
<evidence type="ECO:0000259" key="1">
    <source>
        <dbReference type="PROSITE" id="PS50943"/>
    </source>
</evidence>
<dbReference type="PROSITE" id="PS50943">
    <property type="entry name" value="HTH_CROC1"/>
    <property type="match status" value="1"/>
</dbReference>
<accession>A0AAN4UD57</accession>
<dbReference type="Proteomes" id="UP000886607">
    <property type="component" value="Unassembled WGS sequence"/>
</dbReference>
<dbReference type="EMBL" id="BKBO01000035">
    <property type="protein sequence ID" value="GEQ50133.1"/>
    <property type="molecule type" value="Genomic_DNA"/>
</dbReference>
<comment type="caution">
    <text evidence="3">The sequence shown here is derived from an EMBL/GenBank/DDBJ whole genome shotgun (WGS) entry which is preliminary data.</text>
</comment>
<dbReference type="Gene3D" id="1.10.260.40">
    <property type="entry name" value="lambda repressor-like DNA-binding domains"/>
    <property type="match status" value="1"/>
</dbReference>
<evidence type="ECO:0000313" key="3">
    <source>
        <dbReference type="EMBL" id="GEQ55151.1"/>
    </source>
</evidence>
<dbReference type="RefSeq" id="WP_202584355.1">
    <property type="nucleotide sequence ID" value="NZ_BKBO01000035.1"/>
</dbReference>
<name>A0AAN4UD57_9ENTE</name>
<reference evidence="3" key="2">
    <citation type="journal article" date="2020" name="Int. Dairy J.">
        <title>Lactic acid bacterial diversity in Brie cheese focusing on salt concentration and pH of isolation medium and characterisation of halophilic and alkaliphilic lactic acid bacterial isolates.</title>
        <authorList>
            <person name="Unno R."/>
            <person name="Matsutani M."/>
            <person name="Suzuki T."/>
            <person name="Kodama K."/>
            <person name="Matsushita H."/>
            <person name="Yamasato K."/>
            <person name="Koizumi Y."/>
            <person name="Ishikawa M."/>
        </authorList>
    </citation>
    <scope>NUCLEOTIDE SEQUENCE</scope>
    <source>
        <strain evidence="3">7C1</strain>
        <strain evidence="2">8C4</strain>
    </source>
</reference>
<dbReference type="AlphaFoldDB" id="A0AAN4UD57"/>
<sequence>MDENLRIRDYISKRVKYLRLKRGLSQDSLSELADLDTKHINKIENHAPNLELVTIEKIIGALGETEANFFNWRFPTSSEEIRELNDSLEKLPDEDQAEIANALTLLVKKINKRFDS</sequence>
<feature type="domain" description="HTH cro/C1-type" evidence="1">
    <location>
        <begin position="15"/>
        <end position="69"/>
    </location>
</feature>
<organism evidence="3 4">
    <name type="scientific">Tetragenococcus koreensis</name>
    <dbReference type="NCBI Taxonomy" id="290335"/>
    <lineage>
        <taxon>Bacteria</taxon>
        <taxon>Bacillati</taxon>
        <taxon>Bacillota</taxon>
        <taxon>Bacilli</taxon>
        <taxon>Lactobacillales</taxon>
        <taxon>Enterococcaceae</taxon>
        <taxon>Tetragenococcus</taxon>
    </lineage>
</organism>
<dbReference type="EMBL" id="BKBQ01000035">
    <property type="protein sequence ID" value="GEQ55151.1"/>
    <property type="molecule type" value="Genomic_DNA"/>
</dbReference>
<dbReference type="Pfam" id="PF01381">
    <property type="entry name" value="HTH_3"/>
    <property type="match status" value="1"/>
</dbReference>
<dbReference type="CDD" id="cd00093">
    <property type="entry name" value="HTH_XRE"/>
    <property type="match status" value="1"/>
</dbReference>
<dbReference type="Proteomes" id="UP000886597">
    <property type="component" value="Unassembled WGS sequence"/>
</dbReference>
<reference evidence="3" key="1">
    <citation type="submission" date="2019-08" db="EMBL/GenBank/DDBJ databases">
        <authorList>
            <person name="Ishikawa M."/>
            <person name="Suzuki T."/>
            <person name="Matsutani M."/>
        </authorList>
    </citation>
    <scope>NUCLEOTIDE SEQUENCE</scope>
    <source>
        <strain evidence="3">7C1</strain>
        <strain evidence="2">8C4</strain>
    </source>
</reference>
<dbReference type="SMART" id="SM00530">
    <property type="entry name" value="HTH_XRE"/>
    <property type="match status" value="1"/>
</dbReference>
<proteinExistence type="predicted"/>
<dbReference type="SUPFAM" id="SSF47413">
    <property type="entry name" value="lambda repressor-like DNA-binding domains"/>
    <property type="match status" value="1"/>
</dbReference>